<dbReference type="Proteomes" id="UP000554482">
    <property type="component" value="Unassembled WGS sequence"/>
</dbReference>
<accession>A0A7J6VKB6</accession>
<feature type="domain" description="F-box" evidence="2">
    <location>
        <begin position="35"/>
        <end position="70"/>
    </location>
</feature>
<gene>
    <name evidence="3" type="ORF">FRX31_025862</name>
</gene>
<dbReference type="PANTHER" id="PTHR14939">
    <property type="entry name" value="F-BOX ONLY PROTEIN 22"/>
    <property type="match status" value="1"/>
</dbReference>
<dbReference type="InterPro" id="IPR001810">
    <property type="entry name" value="F-box_dom"/>
</dbReference>
<evidence type="ECO:0000259" key="2">
    <source>
        <dbReference type="Pfam" id="PF00646"/>
    </source>
</evidence>
<dbReference type="GO" id="GO:0000209">
    <property type="term" value="P:protein polyubiquitination"/>
    <property type="evidence" value="ECO:0007669"/>
    <property type="project" value="TreeGrafter"/>
</dbReference>
<evidence type="ECO:0000313" key="4">
    <source>
        <dbReference type="Proteomes" id="UP000554482"/>
    </source>
</evidence>
<feature type="non-terminal residue" evidence="3">
    <location>
        <position position="1"/>
    </location>
</feature>
<feature type="compositionally biased region" description="Basic residues" evidence="1">
    <location>
        <begin position="11"/>
        <end position="23"/>
    </location>
</feature>
<keyword evidence="4" id="KW-1185">Reference proteome</keyword>
<dbReference type="SUPFAM" id="SSF81383">
    <property type="entry name" value="F-box domain"/>
    <property type="match status" value="1"/>
</dbReference>
<sequence>MTMEKPPAKQGRGKGRGRGRRRRGGEGGGEEGLGFSSITEDIFIDILARLPSSSFASAACVNRSWNHVCNHILTRPKLLSALSLNPNHEIAVNEVIDKVLAEPIRPHFVIASVGKDFDLTKICRLIKSRLGSKIPIIVSEAYGIIGNDAITNGYKEVKWRHIDDCDMEPHSSSKNTKCGIVLTLGYFPGMKVAAIPLMPAQERSYDMCPIDEFITDIKDYSASKSGCTAPVGIIMFS</sequence>
<name>A0A7J6VKB6_THATH</name>
<dbReference type="Pfam" id="PF00646">
    <property type="entry name" value="F-box"/>
    <property type="match status" value="1"/>
</dbReference>
<comment type="caution">
    <text evidence="3">The sequence shown here is derived from an EMBL/GenBank/DDBJ whole genome shotgun (WGS) entry which is preliminary data.</text>
</comment>
<dbReference type="InterPro" id="IPR036047">
    <property type="entry name" value="F-box-like_dom_sf"/>
</dbReference>
<dbReference type="EMBL" id="JABWDY010031943">
    <property type="protein sequence ID" value="KAF5184550.1"/>
    <property type="molecule type" value="Genomic_DNA"/>
</dbReference>
<proteinExistence type="predicted"/>
<feature type="region of interest" description="Disordered" evidence="1">
    <location>
        <begin position="1"/>
        <end position="33"/>
    </location>
</feature>
<organism evidence="3 4">
    <name type="scientific">Thalictrum thalictroides</name>
    <name type="common">Rue-anemone</name>
    <name type="synonym">Anemone thalictroides</name>
    <dbReference type="NCBI Taxonomy" id="46969"/>
    <lineage>
        <taxon>Eukaryota</taxon>
        <taxon>Viridiplantae</taxon>
        <taxon>Streptophyta</taxon>
        <taxon>Embryophyta</taxon>
        <taxon>Tracheophyta</taxon>
        <taxon>Spermatophyta</taxon>
        <taxon>Magnoliopsida</taxon>
        <taxon>Ranunculales</taxon>
        <taxon>Ranunculaceae</taxon>
        <taxon>Thalictroideae</taxon>
        <taxon>Thalictrum</taxon>
    </lineage>
</organism>
<reference evidence="3 4" key="1">
    <citation type="submission" date="2020-06" db="EMBL/GenBank/DDBJ databases">
        <title>Transcriptomic and genomic resources for Thalictrum thalictroides and T. hernandezii: Facilitating candidate gene discovery in an emerging model plant lineage.</title>
        <authorList>
            <person name="Arias T."/>
            <person name="Riano-Pachon D.M."/>
            <person name="Di Stilio V.S."/>
        </authorList>
    </citation>
    <scope>NUCLEOTIDE SEQUENCE [LARGE SCALE GENOMIC DNA]</scope>
    <source>
        <strain evidence="4">cv. WT478/WT964</strain>
        <tissue evidence="3">Leaves</tissue>
    </source>
</reference>
<evidence type="ECO:0000256" key="1">
    <source>
        <dbReference type="SAM" id="MobiDB-lite"/>
    </source>
</evidence>
<evidence type="ECO:0000313" key="3">
    <source>
        <dbReference type="EMBL" id="KAF5184550.1"/>
    </source>
</evidence>
<dbReference type="OrthoDB" id="509497at2759"/>
<dbReference type="AlphaFoldDB" id="A0A7J6VKB6"/>
<dbReference type="GO" id="GO:0032436">
    <property type="term" value="P:positive regulation of proteasomal ubiquitin-dependent protein catabolic process"/>
    <property type="evidence" value="ECO:0007669"/>
    <property type="project" value="TreeGrafter"/>
</dbReference>
<dbReference type="PANTHER" id="PTHR14939:SF5">
    <property type="entry name" value="F-BOX ONLY PROTEIN 22"/>
    <property type="match status" value="1"/>
</dbReference>
<protein>
    <submittedName>
        <fullName evidence="3">F-box domain containing protein</fullName>
    </submittedName>
</protein>